<dbReference type="Proteomes" id="UP000007460">
    <property type="component" value="Chromosome"/>
</dbReference>
<dbReference type="RefSeq" id="WP_013046926.1">
    <property type="nucleotide sequence ID" value="NC_014010.1"/>
</dbReference>
<proteinExistence type="predicted"/>
<accession>D5BNA6</accession>
<feature type="transmembrane region" description="Helical" evidence="1">
    <location>
        <begin position="347"/>
        <end position="366"/>
    </location>
</feature>
<evidence type="ECO:0000313" key="3">
    <source>
        <dbReference type="Proteomes" id="UP000007460"/>
    </source>
</evidence>
<feature type="transmembrane region" description="Helical" evidence="1">
    <location>
        <begin position="167"/>
        <end position="192"/>
    </location>
</feature>
<evidence type="ECO:0000313" key="2">
    <source>
        <dbReference type="EMBL" id="ADE40299.1"/>
    </source>
</evidence>
<feature type="transmembrane region" description="Helical" evidence="1">
    <location>
        <begin position="260"/>
        <end position="277"/>
    </location>
</feature>
<name>D5BNA6_PUNMI</name>
<feature type="transmembrane region" description="Helical" evidence="1">
    <location>
        <begin position="57"/>
        <end position="75"/>
    </location>
</feature>
<feature type="transmembrane region" description="Helical" evidence="1">
    <location>
        <begin position="297"/>
        <end position="314"/>
    </location>
</feature>
<feature type="transmembrane region" description="Helical" evidence="1">
    <location>
        <begin position="32"/>
        <end position="50"/>
    </location>
</feature>
<dbReference type="EMBL" id="CP001751">
    <property type="protein sequence ID" value="ADE40299.1"/>
    <property type="molecule type" value="Genomic_DNA"/>
</dbReference>
<keyword evidence="1" id="KW-0812">Transmembrane</keyword>
<feature type="transmembrane region" description="Helical" evidence="1">
    <location>
        <begin position="198"/>
        <end position="220"/>
    </location>
</feature>
<protein>
    <submittedName>
        <fullName evidence="2">Uncharacterized protein</fullName>
    </submittedName>
</protein>
<organism evidence="2 3">
    <name type="scientific">Puniceispirillum marinum (strain IMCC1322)</name>
    <dbReference type="NCBI Taxonomy" id="488538"/>
    <lineage>
        <taxon>Bacteria</taxon>
        <taxon>Pseudomonadati</taxon>
        <taxon>Pseudomonadota</taxon>
        <taxon>Alphaproteobacteria</taxon>
        <taxon>Candidatus Puniceispirillales</taxon>
        <taxon>Candidatus Puniceispirillaceae</taxon>
        <taxon>Candidatus Puniceispirillum</taxon>
    </lineage>
</organism>
<reference evidence="2 3" key="1">
    <citation type="journal article" date="2010" name="J. Bacteriol.">
        <title>Complete genome sequence of "Candidatus Puniceispirillum marinum" IMCC1322, a representative of the SAR116 clade in the Alphaproteobacteria.</title>
        <authorList>
            <person name="Oh H.M."/>
            <person name="Kwon K.K."/>
            <person name="Kang I."/>
            <person name="Kang S.G."/>
            <person name="Lee J.H."/>
            <person name="Kim S.J."/>
            <person name="Cho J.C."/>
        </authorList>
    </citation>
    <scope>NUCLEOTIDE SEQUENCE [LARGE SCALE GENOMIC DNA]</scope>
    <source>
        <strain evidence="2 3">IMCC1322</strain>
    </source>
</reference>
<feature type="transmembrane region" description="Helical" evidence="1">
    <location>
        <begin position="418"/>
        <end position="439"/>
    </location>
</feature>
<keyword evidence="1" id="KW-1133">Transmembrane helix</keyword>
<keyword evidence="3" id="KW-1185">Reference proteome</keyword>
<evidence type="ECO:0000256" key="1">
    <source>
        <dbReference type="SAM" id="Phobius"/>
    </source>
</evidence>
<dbReference type="STRING" id="488538.SAR116_2056"/>
<dbReference type="AlphaFoldDB" id="D5BNA6"/>
<feature type="transmembrane region" description="Helical" evidence="1">
    <location>
        <begin position="7"/>
        <end position="26"/>
    </location>
</feature>
<sequence>MQSMIDVIRFGLLCAIWLVALIQIIAGEQATALSDVGVIMFVIFGLLTVPKMRRDSFIILLLLGFVAWLLLDHLPTSDEWFEAGRRILIFAALLPTMILVRATAETMPSVHKTQQALATLPPEASSGGLQMAGHVFGGVINTGAFAMLSAALPPNSDMRRRRMAAEAALRGMVSSCVWSPFFVAFAIGQIFVPVAQSWIAIALGLVTAIIFALITVPLFSQQFSFAQLRMSLACLQPVSMRLLVVLMTVIAAAVMFNLTALSTVVIVMPCLVAIQFVRHRANIPVIMTQTRHAMTNIGDDIIIITVAMIVGFFATQTNVLQTLVASFYVGVIPGWFALIATPTLMMMASVVGVHPVITSTALLAIFSRGGADVQPALLMQSHLIGWGAGTMASVASLSVITCASLYNVTSRDLVLGSNLPTAFCYAFGGGIILALVNMFV</sequence>
<feature type="transmembrane region" description="Helical" evidence="1">
    <location>
        <begin position="232"/>
        <end position="254"/>
    </location>
</feature>
<dbReference type="OrthoDB" id="7349824at2"/>
<feature type="transmembrane region" description="Helical" evidence="1">
    <location>
        <begin position="320"/>
        <end position="340"/>
    </location>
</feature>
<gene>
    <name evidence="2" type="ordered locus">SAR116_2056</name>
</gene>
<dbReference type="HOGENOM" id="CLU_622368_0_0_5"/>
<feature type="transmembrane region" description="Helical" evidence="1">
    <location>
        <begin position="386"/>
        <end position="406"/>
    </location>
</feature>
<dbReference type="KEGG" id="apb:SAR116_2056"/>
<keyword evidence="1" id="KW-0472">Membrane</keyword>
<dbReference type="eggNOG" id="ENOG5033141">
    <property type="taxonomic scope" value="Bacteria"/>
</dbReference>